<keyword evidence="5" id="KW-0862">Zinc</keyword>
<organism evidence="7 8">
    <name type="scientific">Aeromicrobium alkaliterrae</name>
    <dbReference type="NCBI Taxonomy" id="302168"/>
    <lineage>
        <taxon>Bacteria</taxon>
        <taxon>Bacillati</taxon>
        <taxon>Actinomycetota</taxon>
        <taxon>Actinomycetes</taxon>
        <taxon>Propionibacteriales</taxon>
        <taxon>Nocardioidaceae</taxon>
        <taxon>Aeromicrobium</taxon>
    </lineage>
</organism>
<dbReference type="Gene3D" id="3.60.15.10">
    <property type="entry name" value="Ribonuclease Z/Hydroxyacylglutathione hydrolase-like"/>
    <property type="match status" value="1"/>
</dbReference>
<evidence type="ECO:0000256" key="5">
    <source>
        <dbReference type="ARBA" id="ARBA00022833"/>
    </source>
</evidence>
<keyword evidence="4" id="KW-0378">Hydrolase</keyword>
<evidence type="ECO:0000256" key="2">
    <source>
        <dbReference type="ARBA" id="ARBA00007749"/>
    </source>
</evidence>
<dbReference type="RefSeq" id="WP_344201668.1">
    <property type="nucleotide sequence ID" value="NZ_BAAAME010000004.1"/>
</dbReference>
<comment type="similarity">
    <text evidence="2">Belongs to the metallo-beta-lactamase superfamily.</text>
</comment>
<protein>
    <submittedName>
        <fullName evidence="7">MBL fold metallo-hydrolase</fullName>
    </submittedName>
</protein>
<dbReference type="InterPro" id="IPR051013">
    <property type="entry name" value="MBL_superfamily_lactonases"/>
</dbReference>
<dbReference type="SUPFAM" id="SSF56281">
    <property type="entry name" value="Metallo-hydrolase/oxidoreductase"/>
    <property type="match status" value="1"/>
</dbReference>
<comment type="cofactor">
    <cofactor evidence="1">
        <name>Zn(2+)</name>
        <dbReference type="ChEBI" id="CHEBI:29105"/>
    </cofactor>
</comment>
<evidence type="ECO:0000313" key="7">
    <source>
        <dbReference type="EMBL" id="GAA1742531.1"/>
    </source>
</evidence>
<sequence length="254" mass="26884">MRVHHLVAGRMAPPLGPAIICHVLLVEHPDGLVLVDSGVGRDDLADPKRLGPTRHLLRPQPGVTAIDAVEQAGFDPADVAHVVLTHLDFDHVGGAVDFPDATWHTTAAEWSAATTDIKGIEKTRYRQAHLGGSPTVRSHAGEGDSWRHGLSAIEVLDGISLVPMIGHTRGHAAVAVQGTRPDGGEGLVLHAGDAVFDASHYDPSLSKVGILRAFEKSVARIPKRLKGNHAALATLHADPEVTVVNAHDTRVFPG</sequence>
<reference evidence="7 8" key="1">
    <citation type="journal article" date="2019" name="Int. J. Syst. Evol. Microbiol.">
        <title>The Global Catalogue of Microorganisms (GCM) 10K type strain sequencing project: providing services to taxonomists for standard genome sequencing and annotation.</title>
        <authorList>
            <consortium name="The Broad Institute Genomics Platform"/>
            <consortium name="The Broad Institute Genome Sequencing Center for Infectious Disease"/>
            <person name="Wu L."/>
            <person name="Ma J."/>
        </authorList>
    </citation>
    <scope>NUCLEOTIDE SEQUENCE [LARGE SCALE GENOMIC DNA]</scope>
    <source>
        <strain evidence="7 8">JCM 13518</strain>
    </source>
</reference>
<evidence type="ECO:0000256" key="1">
    <source>
        <dbReference type="ARBA" id="ARBA00001947"/>
    </source>
</evidence>
<keyword evidence="8" id="KW-1185">Reference proteome</keyword>
<evidence type="ECO:0000256" key="4">
    <source>
        <dbReference type="ARBA" id="ARBA00022801"/>
    </source>
</evidence>
<evidence type="ECO:0000256" key="3">
    <source>
        <dbReference type="ARBA" id="ARBA00022723"/>
    </source>
</evidence>
<dbReference type="Proteomes" id="UP001501057">
    <property type="component" value="Unassembled WGS sequence"/>
</dbReference>
<dbReference type="PANTHER" id="PTHR42978">
    <property type="entry name" value="QUORUM-QUENCHING LACTONASE YTNP-RELATED-RELATED"/>
    <property type="match status" value="1"/>
</dbReference>
<proteinExistence type="inferred from homology"/>
<accession>A0ABN2JXG0</accession>
<evidence type="ECO:0000313" key="8">
    <source>
        <dbReference type="Proteomes" id="UP001501057"/>
    </source>
</evidence>
<evidence type="ECO:0000259" key="6">
    <source>
        <dbReference type="SMART" id="SM00849"/>
    </source>
</evidence>
<dbReference type="SMART" id="SM00849">
    <property type="entry name" value="Lactamase_B"/>
    <property type="match status" value="1"/>
</dbReference>
<feature type="domain" description="Metallo-beta-lactamase" evidence="6">
    <location>
        <begin position="20"/>
        <end position="229"/>
    </location>
</feature>
<dbReference type="EMBL" id="BAAAME010000004">
    <property type="protein sequence ID" value="GAA1742531.1"/>
    <property type="molecule type" value="Genomic_DNA"/>
</dbReference>
<keyword evidence="3" id="KW-0479">Metal-binding</keyword>
<dbReference type="InterPro" id="IPR036866">
    <property type="entry name" value="RibonucZ/Hydroxyglut_hydro"/>
</dbReference>
<name>A0ABN2JXG0_9ACTN</name>
<comment type="caution">
    <text evidence="7">The sequence shown here is derived from an EMBL/GenBank/DDBJ whole genome shotgun (WGS) entry which is preliminary data.</text>
</comment>
<dbReference type="PANTHER" id="PTHR42978:SF7">
    <property type="entry name" value="METALLO-HYDROLASE RV2300C-RELATED"/>
    <property type="match status" value="1"/>
</dbReference>
<gene>
    <name evidence="7" type="ORF">GCM10009710_23340</name>
</gene>
<dbReference type="InterPro" id="IPR001279">
    <property type="entry name" value="Metallo-B-lactamas"/>
</dbReference>
<dbReference type="Pfam" id="PF00753">
    <property type="entry name" value="Lactamase_B"/>
    <property type="match status" value="1"/>
</dbReference>